<proteinExistence type="predicted"/>
<keyword evidence="2" id="KW-1185">Reference proteome</keyword>
<dbReference type="EMBL" id="JAIWYP010000001">
    <property type="protein sequence ID" value="KAH3885182.1"/>
    <property type="molecule type" value="Genomic_DNA"/>
</dbReference>
<reference evidence="1" key="2">
    <citation type="submission" date="2020-11" db="EMBL/GenBank/DDBJ databases">
        <authorList>
            <person name="McCartney M.A."/>
            <person name="Auch B."/>
            <person name="Kono T."/>
            <person name="Mallez S."/>
            <person name="Becker A."/>
            <person name="Gohl D.M."/>
            <person name="Silverstein K.A.T."/>
            <person name="Koren S."/>
            <person name="Bechman K.B."/>
            <person name="Herman A."/>
            <person name="Abrahante J.E."/>
            <person name="Garbe J."/>
        </authorList>
    </citation>
    <scope>NUCLEOTIDE SEQUENCE</scope>
    <source>
        <strain evidence="1">Duluth1</strain>
        <tissue evidence="1">Whole animal</tissue>
    </source>
</reference>
<dbReference type="AlphaFoldDB" id="A0A9D4S0C9"/>
<protein>
    <submittedName>
        <fullName evidence="1">Uncharacterized protein</fullName>
    </submittedName>
</protein>
<comment type="caution">
    <text evidence="1">The sequence shown here is derived from an EMBL/GenBank/DDBJ whole genome shotgun (WGS) entry which is preliminary data.</text>
</comment>
<dbReference type="Proteomes" id="UP000828390">
    <property type="component" value="Unassembled WGS sequence"/>
</dbReference>
<gene>
    <name evidence="1" type="ORF">DPMN_009173</name>
</gene>
<accession>A0A9D4S0C9</accession>
<name>A0A9D4S0C9_DREPO</name>
<evidence type="ECO:0000313" key="1">
    <source>
        <dbReference type="EMBL" id="KAH3885182.1"/>
    </source>
</evidence>
<reference evidence="1" key="1">
    <citation type="journal article" date="2019" name="bioRxiv">
        <title>The Genome of the Zebra Mussel, Dreissena polymorpha: A Resource for Invasive Species Research.</title>
        <authorList>
            <person name="McCartney M.A."/>
            <person name="Auch B."/>
            <person name="Kono T."/>
            <person name="Mallez S."/>
            <person name="Zhang Y."/>
            <person name="Obille A."/>
            <person name="Becker A."/>
            <person name="Abrahante J.E."/>
            <person name="Garbe J."/>
            <person name="Badalamenti J.P."/>
            <person name="Herman A."/>
            <person name="Mangelson H."/>
            <person name="Liachko I."/>
            <person name="Sullivan S."/>
            <person name="Sone E.D."/>
            <person name="Koren S."/>
            <person name="Silverstein K.A.T."/>
            <person name="Beckman K.B."/>
            <person name="Gohl D.M."/>
        </authorList>
    </citation>
    <scope>NUCLEOTIDE SEQUENCE</scope>
    <source>
        <strain evidence="1">Duluth1</strain>
        <tissue evidence="1">Whole animal</tissue>
    </source>
</reference>
<organism evidence="1 2">
    <name type="scientific">Dreissena polymorpha</name>
    <name type="common">Zebra mussel</name>
    <name type="synonym">Mytilus polymorpha</name>
    <dbReference type="NCBI Taxonomy" id="45954"/>
    <lineage>
        <taxon>Eukaryota</taxon>
        <taxon>Metazoa</taxon>
        <taxon>Spiralia</taxon>
        <taxon>Lophotrochozoa</taxon>
        <taxon>Mollusca</taxon>
        <taxon>Bivalvia</taxon>
        <taxon>Autobranchia</taxon>
        <taxon>Heteroconchia</taxon>
        <taxon>Euheterodonta</taxon>
        <taxon>Imparidentia</taxon>
        <taxon>Neoheterodontei</taxon>
        <taxon>Myida</taxon>
        <taxon>Dreissenoidea</taxon>
        <taxon>Dreissenidae</taxon>
        <taxon>Dreissena</taxon>
    </lineage>
</organism>
<evidence type="ECO:0000313" key="2">
    <source>
        <dbReference type="Proteomes" id="UP000828390"/>
    </source>
</evidence>
<sequence length="131" mass="15064">MKKKTILKYVCCVCLEDDDEDYDVYVLPMFRFNSANYETHGDSTDQHCRLEYEIPGSCPNEFPVSAECRNVMTRVFPNYENQPATSKPHSTDFLDLMKCGCRKTSLPVQNQARPCVSLRSSIDRTGVYVLF</sequence>